<name>A0ABV7V082_9SPHN</name>
<keyword evidence="1" id="KW-0805">Transcription regulation</keyword>
<evidence type="ECO:0000259" key="3">
    <source>
        <dbReference type="PROSITE" id="PS51000"/>
    </source>
</evidence>
<evidence type="ECO:0000256" key="1">
    <source>
        <dbReference type="ARBA" id="ARBA00023015"/>
    </source>
</evidence>
<dbReference type="PROSITE" id="PS51000">
    <property type="entry name" value="HTH_DEOR_2"/>
    <property type="match status" value="1"/>
</dbReference>
<dbReference type="EMBL" id="JBHRYE010000007">
    <property type="protein sequence ID" value="MFC3670562.1"/>
    <property type="molecule type" value="Genomic_DNA"/>
</dbReference>
<dbReference type="Pfam" id="PF08220">
    <property type="entry name" value="HTH_DeoR"/>
    <property type="match status" value="1"/>
</dbReference>
<keyword evidence="4" id="KW-0238">DNA-binding</keyword>
<protein>
    <submittedName>
        <fullName evidence="4">DeoR/GlpR family DNA-binding transcription regulator</fullName>
    </submittedName>
</protein>
<evidence type="ECO:0000313" key="4">
    <source>
        <dbReference type="EMBL" id="MFC3670562.1"/>
    </source>
</evidence>
<keyword evidence="2" id="KW-0804">Transcription</keyword>
<dbReference type="InterPro" id="IPR050313">
    <property type="entry name" value="Carb_Metab_HTH_regulators"/>
</dbReference>
<dbReference type="InterPro" id="IPR036390">
    <property type="entry name" value="WH_DNA-bd_sf"/>
</dbReference>
<dbReference type="RefSeq" id="WP_191323136.1">
    <property type="nucleotide sequence ID" value="NZ_BMZP01000003.1"/>
</dbReference>
<dbReference type="InterPro" id="IPR036388">
    <property type="entry name" value="WH-like_DNA-bd_sf"/>
</dbReference>
<dbReference type="PRINTS" id="PR00037">
    <property type="entry name" value="HTHLACR"/>
</dbReference>
<feature type="domain" description="HTH deoR-type" evidence="3">
    <location>
        <begin position="5"/>
        <end position="60"/>
    </location>
</feature>
<dbReference type="PANTHER" id="PTHR30363">
    <property type="entry name" value="HTH-TYPE TRANSCRIPTIONAL REGULATOR SRLR-RELATED"/>
    <property type="match status" value="1"/>
</dbReference>
<dbReference type="Pfam" id="PF00455">
    <property type="entry name" value="DeoRC"/>
    <property type="match status" value="1"/>
</dbReference>
<dbReference type="SMART" id="SM00420">
    <property type="entry name" value="HTH_DEOR"/>
    <property type="match status" value="1"/>
</dbReference>
<dbReference type="SUPFAM" id="SSF46785">
    <property type="entry name" value="Winged helix' DNA-binding domain"/>
    <property type="match status" value="1"/>
</dbReference>
<dbReference type="InterPro" id="IPR014036">
    <property type="entry name" value="DeoR-like_C"/>
</dbReference>
<keyword evidence="5" id="KW-1185">Reference proteome</keyword>
<dbReference type="SUPFAM" id="SSF100950">
    <property type="entry name" value="NagB/RpiA/CoA transferase-like"/>
    <property type="match status" value="1"/>
</dbReference>
<accession>A0ABV7V082</accession>
<dbReference type="SMART" id="SM01134">
    <property type="entry name" value="DeoRC"/>
    <property type="match status" value="1"/>
</dbReference>
<dbReference type="GO" id="GO:0003677">
    <property type="term" value="F:DNA binding"/>
    <property type="evidence" value="ECO:0007669"/>
    <property type="project" value="UniProtKB-KW"/>
</dbReference>
<dbReference type="InterPro" id="IPR037171">
    <property type="entry name" value="NagB/RpiA_transferase-like"/>
</dbReference>
<gene>
    <name evidence="4" type="ORF">ACFOOT_03905</name>
</gene>
<dbReference type="PANTHER" id="PTHR30363:SF44">
    <property type="entry name" value="AGA OPERON TRANSCRIPTIONAL REPRESSOR-RELATED"/>
    <property type="match status" value="1"/>
</dbReference>
<proteinExistence type="predicted"/>
<sequence>MSIKRQDRQDRLLALLGAGTTLAITALARELDVSDETIRRELRDLEAAGRVERLHGAVRLARRETEGPLDRRLHENVDVKKRIAAAAARFVTDGDIVFIDAGTTTFYIAQELRGHSDLTVITNSLGVAEALGGINGNRLFLAGGQMDYEYRAFSDRQAQDYVAGFTPHLALLSVGAVSADRGLMDFHAGEATMSRIAYATAQRVLLAADSSKFGRYGLMATAPCAKVGVLVTDQPLAPDLAQAFAHAEVVVTG</sequence>
<dbReference type="Proteomes" id="UP001595683">
    <property type="component" value="Unassembled WGS sequence"/>
</dbReference>
<reference evidence="5" key="1">
    <citation type="journal article" date="2019" name="Int. J. Syst. Evol. Microbiol.">
        <title>The Global Catalogue of Microorganisms (GCM) 10K type strain sequencing project: providing services to taxonomists for standard genome sequencing and annotation.</title>
        <authorList>
            <consortium name="The Broad Institute Genomics Platform"/>
            <consortium name="The Broad Institute Genome Sequencing Center for Infectious Disease"/>
            <person name="Wu L."/>
            <person name="Ma J."/>
        </authorList>
    </citation>
    <scope>NUCLEOTIDE SEQUENCE [LARGE SCALE GENOMIC DNA]</scope>
    <source>
        <strain evidence="5">KCTC 42224</strain>
    </source>
</reference>
<dbReference type="Gene3D" id="3.40.50.1360">
    <property type="match status" value="1"/>
</dbReference>
<organism evidence="4 5">
    <name type="scientific">Novosphingobium pokkalii</name>
    <dbReference type="NCBI Taxonomy" id="1770194"/>
    <lineage>
        <taxon>Bacteria</taxon>
        <taxon>Pseudomonadati</taxon>
        <taxon>Pseudomonadota</taxon>
        <taxon>Alphaproteobacteria</taxon>
        <taxon>Sphingomonadales</taxon>
        <taxon>Sphingomonadaceae</taxon>
        <taxon>Novosphingobium</taxon>
    </lineage>
</organism>
<evidence type="ECO:0000256" key="2">
    <source>
        <dbReference type="ARBA" id="ARBA00023163"/>
    </source>
</evidence>
<evidence type="ECO:0000313" key="5">
    <source>
        <dbReference type="Proteomes" id="UP001595683"/>
    </source>
</evidence>
<comment type="caution">
    <text evidence="4">The sequence shown here is derived from an EMBL/GenBank/DDBJ whole genome shotgun (WGS) entry which is preliminary data.</text>
</comment>
<dbReference type="InterPro" id="IPR001034">
    <property type="entry name" value="DeoR_HTH"/>
</dbReference>
<dbReference type="Gene3D" id="1.10.10.10">
    <property type="entry name" value="Winged helix-like DNA-binding domain superfamily/Winged helix DNA-binding domain"/>
    <property type="match status" value="1"/>
</dbReference>